<dbReference type="Proteomes" id="UP000525389">
    <property type="component" value="Unassembled WGS sequence"/>
</dbReference>
<accession>A0A7W8LNU7</accession>
<gene>
    <name evidence="1" type="ORF">HNQ09_000520</name>
</gene>
<reference evidence="1 2" key="1">
    <citation type="submission" date="2020-08" db="EMBL/GenBank/DDBJ databases">
        <title>Genomic Encyclopedia of Type Strains, Phase IV (KMG-IV): sequencing the most valuable type-strain genomes for metagenomic binning, comparative biology and taxonomic classification.</title>
        <authorList>
            <person name="Goeker M."/>
        </authorList>
    </citation>
    <scope>NUCLEOTIDE SEQUENCE [LARGE SCALE GENOMIC DNA]</scope>
    <source>
        <strain evidence="1 2">DSM 101791</strain>
    </source>
</reference>
<dbReference type="EMBL" id="JACHFN010000001">
    <property type="protein sequence ID" value="MBB5233103.1"/>
    <property type="molecule type" value="Genomic_DNA"/>
</dbReference>
<evidence type="ECO:0000313" key="1">
    <source>
        <dbReference type="EMBL" id="MBB5233103.1"/>
    </source>
</evidence>
<comment type="caution">
    <text evidence="1">The sequence shown here is derived from an EMBL/GenBank/DDBJ whole genome shotgun (WGS) entry which is preliminary data.</text>
</comment>
<dbReference type="AlphaFoldDB" id="A0A7W8LNU7"/>
<name>A0A7W8LNU7_9DEIO</name>
<organism evidence="1 2">
    <name type="scientific">Deinococcus budaensis</name>
    <dbReference type="NCBI Taxonomy" id="1665626"/>
    <lineage>
        <taxon>Bacteria</taxon>
        <taxon>Thermotogati</taxon>
        <taxon>Deinococcota</taxon>
        <taxon>Deinococci</taxon>
        <taxon>Deinococcales</taxon>
        <taxon>Deinococcaceae</taxon>
        <taxon>Deinococcus</taxon>
    </lineage>
</organism>
<evidence type="ECO:0000313" key="2">
    <source>
        <dbReference type="Proteomes" id="UP000525389"/>
    </source>
</evidence>
<sequence length="77" mass="8958">MTDPRVQTLLTSETYWTARALREQGSRFYRALGDALDAADLGNRRRLYEGWTQELWDFYERGLRLEEGERRSGAGDG</sequence>
<keyword evidence="2" id="KW-1185">Reference proteome</keyword>
<dbReference type="RefSeq" id="WP_184024962.1">
    <property type="nucleotide sequence ID" value="NZ_JACHFN010000001.1"/>
</dbReference>
<protein>
    <submittedName>
        <fullName evidence="1">Uncharacterized protein</fullName>
    </submittedName>
</protein>
<proteinExistence type="predicted"/>